<dbReference type="Gene3D" id="3.40.50.2300">
    <property type="match status" value="1"/>
</dbReference>
<dbReference type="SUPFAM" id="SSF52788">
    <property type="entry name" value="Phosphotyrosine protein phosphatases I"/>
    <property type="match status" value="1"/>
</dbReference>
<protein>
    <submittedName>
        <fullName evidence="2">Low molecular weight phosphatase family protein</fullName>
    </submittedName>
</protein>
<dbReference type="SMART" id="SM00226">
    <property type="entry name" value="LMWPc"/>
    <property type="match status" value="1"/>
</dbReference>
<gene>
    <name evidence="2" type="ORF">PU560_16280</name>
</gene>
<name>A0ABT5U102_9MICO</name>
<evidence type="ECO:0000259" key="1">
    <source>
        <dbReference type="SMART" id="SM00226"/>
    </source>
</evidence>
<keyword evidence="3" id="KW-1185">Reference proteome</keyword>
<accession>A0ABT5U102</accession>
<organism evidence="2 3">
    <name type="scientific">Georgenia halotolerans</name>
    <dbReference type="NCBI Taxonomy" id="3028317"/>
    <lineage>
        <taxon>Bacteria</taxon>
        <taxon>Bacillati</taxon>
        <taxon>Actinomycetota</taxon>
        <taxon>Actinomycetes</taxon>
        <taxon>Micrococcales</taxon>
        <taxon>Bogoriellaceae</taxon>
        <taxon>Georgenia</taxon>
    </lineage>
</organism>
<dbReference type="Pfam" id="PF01451">
    <property type="entry name" value="LMWPc"/>
    <property type="match status" value="1"/>
</dbReference>
<dbReference type="InterPro" id="IPR023485">
    <property type="entry name" value="Ptyr_pPase"/>
</dbReference>
<dbReference type="PANTHER" id="PTHR11717:SF31">
    <property type="entry name" value="LOW MOLECULAR WEIGHT PROTEIN-TYROSINE-PHOSPHATASE ETP-RELATED"/>
    <property type="match status" value="1"/>
</dbReference>
<dbReference type="EMBL" id="JARACI010001181">
    <property type="protein sequence ID" value="MDD9208009.1"/>
    <property type="molecule type" value="Genomic_DNA"/>
</dbReference>
<evidence type="ECO:0000313" key="2">
    <source>
        <dbReference type="EMBL" id="MDD9208009.1"/>
    </source>
</evidence>
<sequence length="190" mass="20206">MPAPVTILTVCTGNICRSPAAERMLQRELGGDGTVRVASAGIGALVGEPVHPPMAELVTAGGADVDGFAARRLTEAMITDATLVLGMAREHRAAVVELRPGAVRRTFTLREFARLAETVDPAALDARAGEWASTAERLRALIPLAAARRSQVAANEDDVVDPYRRAPEVYQDAYDQIAPAVTTIARVLRP</sequence>
<reference evidence="2" key="1">
    <citation type="submission" date="2023-02" db="EMBL/GenBank/DDBJ databases">
        <title>Georgenia sp.10Sc9-8, isolated from a soil sample collected from the Taklamakan desert.</title>
        <authorList>
            <person name="Liu S."/>
        </authorList>
    </citation>
    <scope>NUCLEOTIDE SEQUENCE</scope>
    <source>
        <strain evidence="2">10Sc9-8</strain>
    </source>
</reference>
<dbReference type="InterPro" id="IPR050438">
    <property type="entry name" value="LMW_PTPase"/>
</dbReference>
<feature type="domain" description="Phosphotyrosine protein phosphatase I" evidence="1">
    <location>
        <begin position="5"/>
        <end position="187"/>
    </location>
</feature>
<comment type="caution">
    <text evidence="2">The sequence shown here is derived from an EMBL/GenBank/DDBJ whole genome shotgun (WGS) entry which is preliminary data.</text>
</comment>
<evidence type="ECO:0000313" key="3">
    <source>
        <dbReference type="Proteomes" id="UP001165561"/>
    </source>
</evidence>
<proteinExistence type="predicted"/>
<dbReference type="PANTHER" id="PTHR11717">
    <property type="entry name" value="LOW MOLECULAR WEIGHT PROTEIN TYROSINE PHOSPHATASE"/>
    <property type="match status" value="1"/>
</dbReference>
<dbReference type="Proteomes" id="UP001165561">
    <property type="component" value="Unassembled WGS sequence"/>
</dbReference>
<dbReference type="InterPro" id="IPR036196">
    <property type="entry name" value="Ptyr_pPase_sf"/>
</dbReference>